<dbReference type="CDD" id="cd02440">
    <property type="entry name" value="AdoMet_MTases"/>
    <property type="match status" value="1"/>
</dbReference>
<name>A0AAE0TNM5_9PEZI</name>
<dbReference type="InterPro" id="IPR029063">
    <property type="entry name" value="SAM-dependent_MTases_sf"/>
</dbReference>
<comment type="caution">
    <text evidence="1">The sequence shown here is derived from an EMBL/GenBank/DDBJ whole genome shotgun (WGS) entry which is preliminary data.</text>
</comment>
<dbReference type="EMBL" id="JAUTXT010000062">
    <property type="protein sequence ID" value="KAK3670145.1"/>
    <property type="molecule type" value="Genomic_DNA"/>
</dbReference>
<dbReference type="Pfam" id="PF13489">
    <property type="entry name" value="Methyltransf_23"/>
    <property type="match status" value="1"/>
</dbReference>
<gene>
    <name evidence="1" type="ORF">LTR78_009992</name>
</gene>
<evidence type="ECO:0000313" key="1">
    <source>
        <dbReference type="EMBL" id="KAK3670145.1"/>
    </source>
</evidence>
<accession>A0AAE0TNM5</accession>
<dbReference type="PANTHER" id="PTHR43591:SF24">
    <property type="entry name" value="2-METHOXY-6-POLYPRENYL-1,4-BENZOQUINOL METHYLASE, MITOCHONDRIAL"/>
    <property type="match status" value="1"/>
</dbReference>
<protein>
    <recommendedName>
        <fullName evidence="3">Methyltransferase</fullName>
    </recommendedName>
</protein>
<dbReference type="AlphaFoldDB" id="A0AAE0TNM5"/>
<dbReference type="PANTHER" id="PTHR43591">
    <property type="entry name" value="METHYLTRANSFERASE"/>
    <property type="match status" value="1"/>
</dbReference>
<evidence type="ECO:0008006" key="3">
    <source>
        <dbReference type="Google" id="ProtNLM"/>
    </source>
</evidence>
<reference evidence="1" key="1">
    <citation type="submission" date="2023-07" db="EMBL/GenBank/DDBJ databases">
        <title>Black Yeasts Isolated from many extreme environments.</title>
        <authorList>
            <person name="Coleine C."/>
            <person name="Stajich J.E."/>
            <person name="Selbmann L."/>
        </authorList>
    </citation>
    <scope>NUCLEOTIDE SEQUENCE</scope>
    <source>
        <strain evidence="1">CCFEE 5485</strain>
    </source>
</reference>
<dbReference type="Proteomes" id="UP001274830">
    <property type="component" value="Unassembled WGS sequence"/>
</dbReference>
<proteinExistence type="predicted"/>
<organism evidence="1 2">
    <name type="scientific">Recurvomyces mirabilis</name>
    <dbReference type="NCBI Taxonomy" id="574656"/>
    <lineage>
        <taxon>Eukaryota</taxon>
        <taxon>Fungi</taxon>
        <taxon>Dikarya</taxon>
        <taxon>Ascomycota</taxon>
        <taxon>Pezizomycotina</taxon>
        <taxon>Dothideomycetes</taxon>
        <taxon>Dothideomycetidae</taxon>
        <taxon>Mycosphaerellales</taxon>
        <taxon>Teratosphaeriaceae</taxon>
        <taxon>Recurvomyces</taxon>
    </lineage>
</organism>
<dbReference type="Gene3D" id="3.40.50.150">
    <property type="entry name" value="Vaccinia Virus protein VP39"/>
    <property type="match status" value="1"/>
</dbReference>
<dbReference type="GO" id="GO:0008168">
    <property type="term" value="F:methyltransferase activity"/>
    <property type="evidence" value="ECO:0007669"/>
    <property type="project" value="TreeGrafter"/>
</dbReference>
<keyword evidence="2" id="KW-1185">Reference proteome</keyword>
<sequence>MDNQMEMRMLDVGCGTGEWAVRAAQEYPEAAVVGIDLITMDVLRKPCDLAAAAPNAHFFNYSIDYNQDWPRALGDFDFVHLSLLAGKIDDWPTTYKRASRCMRPNGIVEHVEISWEPHSTDSAGLQADELPLMQWYRDMESATANIGKPFALRRDTCQQLQAAGFEDVDEATFQIPFWEYRPRDPHRHKLSNWIHTILSENSGAWERSFFARCVLLFTHVLGYDEQQVRQMCQDAARIVCREDSPLYYNLHVWRGRKPQR</sequence>
<evidence type="ECO:0000313" key="2">
    <source>
        <dbReference type="Proteomes" id="UP001274830"/>
    </source>
</evidence>
<dbReference type="SUPFAM" id="SSF53335">
    <property type="entry name" value="S-adenosyl-L-methionine-dependent methyltransferases"/>
    <property type="match status" value="1"/>
</dbReference>